<feature type="transmembrane region" description="Helical" evidence="6">
    <location>
        <begin position="137"/>
        <end position="161"/>
    </location>
</feature>
<evidence type="ECO:0000256" key="1">
    <source>
        <dbReference type="ARBA" id="ARBA00004651"/>
    </source>
</evidence>
<dbReference type="RefSeq" id="WP_161316759.1">
    <property type="nucleotide sequence ID" value="NZ_WTUW01000009.1"/>
</dbReference>
<evidence type="ECO:0000256" key="4">
    <source>
        <dbReference type="ARBA" id="ARBA00022989"/>
    </source>
</evidence>
<dbReference type="Pfam" id="PF01810">
    <property type="entry name" value="LysE"/>
    <property type="match status" value="1"/>
</dbReference>
<dbReference type="PANTHER" id="PTHR30086:SF20">
    <property type="entry name" value="ARGININE EXPORTER PROTEIN ARGO-RELATED"/>
    <property type="match status" value="1"/>
</dbReference>
<comment type="caution">
    <text evidence="7">The sequence shown here is derived from an EMBL/GenBank/DDBJ whole genome shotgun (WGS) entry which is preliminary data.</text>
</comment>
<feature type="transmembrane region" description="Helical" evidence="6">
    <location>
        <begin position="181"/>
        <end position="206"/>
    </location>
</feature>
<accession>A0A6L8WBT6</accession>
<evidence type="ECO:0000256" key="2">
    <source>
        <dbReference type="ARBA" id="ARBA00022475"/>
    </source>
</evidence>
<feature type="transmembrane region" description="Helical" evidence="6">
    <location>
        <begin position="73"/>
        <end position="91"/>
    </location>
</feature>
<reference evidence="7 8" key="1">
    <citation type="submission" date="2019-12" db="EMBL/GenBank/DDBJ databases">
        <title>Snethiella sp. nov. sp. isolated from sea sand.</title>
        <authorList>
            <person name="Kim J."/>
            <person name="Jeong S.E."/>
            <person name="Jung H.S."/>
            <person name="Jeon C.O."/>
        </authorList>
    </citation>
    <scope>NUCLEOTIDE SEQUENCE [LARGE SCALE GENOMIC DNA]</scope>
    <source>
        <strain evidence="7 8">DP05</strain>
    </source>
</reference>
<dbReference type="GO" id="GO:0033228">
    <property type="term" value="P:cysteine export across plasma membrane"/>
    <property type="evidence" value="ECO:0007669"/>
    <property type="project" value="TreeGrafter"/>
</dbReference>
<sequence>MEYGKMALVALFAISMVGSPGPVNMLLMASGANFGFRRSFPFLIGSISGFLLVCIATALGLGTLFTTSPVLQLVFLGASLLYILYLAYRVAMATPTLAESTDRPGYLAGLIVHPLNPKAWVTIVAAYSQFISPGENYTMQVVIIIMIFLVVSLPFNSLWCYGGNILRRLVTSHHIMRTINVMLALLMLIAVGLALVQADVIGPLLASLPA</sequence>
<dbReference type="InterPro" id="IPR001123">
    <property type="entry name" value="LeuE-type"/>
</dbReference>
<evidence type="ECO:0000256" key="5">
    <source>
        <dbReference type="ARBA" id="ARBA00023136"/>
    </source>
</evidence>
<keyword evidence="8" id="KW-1185">Reference proteome</keyword>
<keyword evidence="5 6" id="KW-0472">Membrane</keyword>
<dbReference type="EMBL" id="WTUW01000009">
    <property type="protein sequence ID" value="MZR32194.1"/>
    <property type="molecule type" value="Genomic_DNA"/>
</dbReference>
<keyword evidence="3 6" id="KW-0812">Transmembrane</keyword>
<evidence type="ECO:0000256" key="3">
    <source>
        <dbReference type="ARBA" id="ARBA00022692"/>
    </source>
</evidence>
<evidence type="ECO:0000256" key="6">
    <source>
        <dbReference type="SAM" id="Phobius"/>
    </source>
</evidence>
<dbReference type="PANTHER" id="PTHR30086">
    <property type="entry name" value="ARGININE EXPORTER PROTEIN ARGO"/>
    <property type="match status" value="1"/>
</dbReference>
<dbReference type="AlphaFoldDB" id="A0A6L8WBT6"/>
<evidence type="ECO:0000313" key="7">
    <source>
        <dbReference type="EMBL" id="MZR32194.1"/>
    </source>
</evidence>
<dbReference type="Proteomes" id="UP000476030">
    <property type="component" value="Unassembled WGS sequence"/>
</dbReference>
<comment type="subcellular location">
    <subcellularLocation>
        <location evidence="1">Cell membrane</location>
        <topology evidence="1">Multi-pass membrane protein</topology>
    </subcellularLocation>
</comment>
<gene>
    <name evidence="7" type="ORF">GQE98_16270</name>
</gene>
<evidence type="ECO:0000313" key="8">
    <source>
        <dbReference type="Proteomes" id="UP000476030"/>
    </source>
</evidence>
<protein>
    <submittedName>
        <fullName evidence="7">LysE family transporter</fullName>
    </submittedName>
</protein>
<proteinExistence type="predicted"/>
<keyword evidence="2" id="KW-1003">Cell membrane</keyword>
<name>A0A6L8WBT6_9PROT</name>
<dbReference type="GO" id="GO:0005886">
    <property type="term" value="C:plasma membrane"/>
    <property type="evidence" value="ECO:0007669"/>
    <property type="project" value="UniProtKB-SubCell"/>
</dbReference>
<organism evidence="7 8">
    <name type="scientific">Sneathiella litorea</name>
    <dbReference type="NCBI Taxonomy" id="2606216"/>
    <lineage>
        <taxon>Bacteria</taxon>
        <taxon>Pseudomonadati</taxon>
        <taxon>Pseudomonadota</taxon>
        <taxon>Alphaproteobacteria</taxon>
        <taxon>Sneathiellales</taxon>
        <taxon>Sneathiellaceae</taxon>
        <taxon>Sneathiella</taxon>
    </lineage>
</organism>
<feature type="transmembrane region" description="Helical" evidence="6">
    <location>
        <begin position="41"/>
        <end position="61"/>
    </location>
</feature>
<keyword evidence="4 6" id="KW-1133">Transmembrane helix</keyword>
<dbReference type="GO" id="GO:0015171">
    <property type="term" value="F:amino acid transmembrane transporter activity"/>
    <property type="evidence" value="ECO:0007669"/>
    <property type="project" value="TreeGrafter"/>
</dbReference>